<evidence type="ECO:0000313" key="5">
    <source>
        <dbReference type="Proteomes" id="UP000193529"/>
    </source>
</evidence>
<feature type="transmembrane region" description="Helical" evidence="1">
    <location>
        <begin position="12"/>
        <end position="32"/>
    </location>
</feature>
<dbReference type="InterPro" id="IPR003399">
    <property type="entry name" value="Mce/MlaD"/>
</dbReference>
<feature type="domain" description="Mce/MlaD" evidence="2">
    <location>
        <begin position="39"/>
        <end position="110"/>
    </location>
</feature>
<gene>
    <name evidence="4" type="ORF">AWC19_00040</name>
</gene>
<dbReference type="Pfam" id="PF11887">
    <property type="entry name" value="Mce4_CUP1"/>
    <property type="match status" value="1"/>
</dbReference>
<protein>
    <submittedName>
        <fullName evidence="4">Mammalian cell entry protein</fullName>
    </submittedName>
</protein>
<evidence type="ECO:0000259" key="3">
    <source>
        <dbReference type="Pfam" id="PF11887"/>
    </source>
</evidence>
<accession>A0A1X1ZU59</accession>
<evidence type="ECO:0000259" key="2">
    <source>
        <dbReference type="Pfam" id="PF02470"/>
    </source>
</evidence>
<dbReference type="GO" id="GO:0051701">
    <property type="term" value="P:biological process involved in interaction with host"/>
    <property type="evidence" value="ECO:0007669"/>
    <property type="project" value="TreeGrafter"/>
</dbReference>
<name>A0A1X1ZU59_9MYCO</name>
<dbReference type="Proteomes" id="UP000193529">
    <property type="component" value="Unassembled WGS sequence"/>
</dbReference>
<dbReference type="InterPro" id="IPR005693">
    <property type="entry name" value="Mce"/>
</dbReference>
<reference evidence="4 5" key="1">
    <citation type="submission" date="2016-01" db="EMBL/GenBank/DDBJ databases">
        <title>The new phylogeny of the genus Mycobacterium.</title>
        <authorList>
            <person name="Tarcisio F."/>
            <person name="Conor M."/>
            <person name="Antonella G."/>
            <person name="Elisabetta G."/>
            <person name="Giulia F.S."/>
            <person name="Sara T."/>
            <person name="Anna F."/>
            <person name="Clotilde B."/>
            <person name="Roberto B."/>
            <person name="Veronica D.S."/>
            <person name="Fabio R."/>
            <person name="Monica P."/>
            <person name="Olivier J."/>
            <person name="Enrico T."/>
            <person name="Nicola S."/>
        </authorList>
    </citation>
    <scope>NUCLEOTIDE SEQUENCE [LARGE SCALE GENOMIC DNA]</scope>
    <source>
        <strain evidence="4 5">DSM 44572</strain>
    </source>
</reference>
<dbReference type="NCBIfam" id="TIGR00996">
    <property type="entry name" value="Mtu_fam_mce"/>
    <property type="match status" value="1"/>
</dbReference>
<feature type="domain" description="Mammalian cell entry C-terminal" evidence="3">
    <location>
        <begin position="118"/>
        <end position="312"/>
    </location>
</feature>
<keyword evidence="1" id="KW-0812">Transmembrane</keyword>
<evidence type="ECO:0000313" key="4">
    <source>
        <dbReference type="EMBL" id="ORW27481.1"/>
    </source>
</evidence>
<dbReference type="EMBL" id="LQPJ01000071">
    <property type="protein sequence ID" value="ORW27481.1"/>
    <property type="molecule type" value="Genomic_DNA"/>
</dbReference>
<dbReference type="GO" id="GO:0005576">
    <property type="term" value="C:extracellular region"/>
    <property type="evidence" value="ECO:0007669"/>
    <property type="project" value="TreeGrafter"/>
</dbReference>
<sequence length="341" mass="36132">MRGSTTATVRFAAFALVMVLLSAFLFMIFGQYQTGSTASYSAVFADASRLRSGDSVRIAGIRVGTVEDVSLQSDGHVVVTFNADRGVAFTTGVRAAIRYLNLVGDRYLEILNSPGSTQLMPPGSQIPLQRTAPALDLDLLLGGLKPVIQGLNPQDVNALTSSLLAVLQGQGGTLESLLSKTSSFSNALADNHEAVEQLIDHLNTVLKTLGQHGDQFSGAIDSLENLVSGLAADRDPIGTAIKSLDNGTASIADLLTNARAPLAQAVNQLTRLAPLLDDDKTRIDAALGRAPENYRKLVRLGAYGSFVNYYICALTVRATDLQGRTVVAPVFKQTNGRCAEP</sequence>
<comment type="caution">
    <text evidence="4">The sequence shown here is derived from an EMBL/GenBank/DDBJ whole genome shotgun (WGS) entry which is preliminary data.</text>
</comment>
<dbReference type="Pfam" id="PF02470">
    <property type="entry name" value="MlaD"/>
    <property type="match status" value="1"/>
</dbReference>
<dbReference type="AlphaFoldDB" id="A0A1X1ZU59"/>
<evidence type="ECO:0000256" key="1">
    <source>
        <dbReference type="SAM" id="Phobius"/>
    </source>
</evidence>
<dbReference type="PANTHER" id="PTHR33371:SF17">
    <property type="entry name" value="MCE-FAMILY PROTEIN MCE1B"/>
    <property type="match status" value="1"/>
</dbReference>
<proteinExistence type="predicted"/>
<dbReference type="InterPro" id="IPR024516">
    <property type="entry name" value="Mce_C"/>
</dbReference>
<keyword evidence="1" id="KW-1133">Transmembrane helix</keyword>
<keyword evidence="1" id="KW-0472">Membrane</keyword>
<dbReference type="STRING" id="153971.AWC19_00040"/>
<dbReference type="OrthoDB" id="338143at2"/>
<dbReference type="RefSeq" id="WP_085077381.1">
    <property type="nucleotide sequence ID" value="NZ_JACKRZ010000218.1"/>
</dbReference>
<dbReference type="PANTHER" id="PTHR33371">
    <property type="entry name" value="INTERMEMBRANE PHOSPHOLIPID TRANSPORT SYSTEM BINDING PROTEIN MLAD-RELATED"/>
    <property type="match status" value="1"/>
</dbReference>
<organism evidence="4 5">
    <name type="scientific">Mycobacterium palustre</name>
    <dbReference type="NCBI Taxonomy" id="153971"/>
    <lineage>
        <taxon>Bacteria</taxon>
        <taxon>Bacillati</taxon>
        <taxon>Actinomycetota</taxon>
        <taxon>Actinomycetes</taxon>
        <taxon>Mycobacteriales</taxon>
        <taxon>Mycobacteriaceae</taxon>
        <taxon>Mycobacterium</taxon>
        <taxon>Mycobacterium simiae complex</taxon>
    </lineage>
</organism>
<keyword evidence="5" id="KW-1185">Reference proteome</keyword>
<dbReference type="InterPro" id="IPR052336">
    <property type="entry name" value="MlaD_Phospholipid_Transporter"/>
</dbReference>